<sequence length="85" mass="10277">MFISNTLLTSRQHGWRFEKLRPKFKKWVRIDHPPQSRSNLIKLDDKYNKLMYVTNGRIIPQKREEFIKSGKHYVKKGSKVTNYII</sequence>
<gene>
    <name evidence="1" type="ORF">TAT_000202900</name>
</gene>
<protein>
    <submittedName>
        <fullName evidence="1">Uncharacterized protein</fullName>
    </submittedName>
</protein>
<proteinExistence type="predicted"/>
<evidence type="ECO:0000313" key="1">
    <source>
        <dbReference type="EMBL" id="SVP91977.1"/>
    </source>
</evidence>
<name>A0A3B0MPC9_THEAN</name>
<dbReference type="EMBL" id="UIVT01000002">
    <property type="protein sequence ID" value="SVP91977.1"/>
    <property type="molecule type" value="Genomic_DNA"/>
</dbReference>
<reference evidence="1" key="1">
    <citation type="submission" date="2018-07" db="EMBL/GenBank/DDBJ databases">
        <authorList>
            <person name="Quirk P.G."/>
            <person name="Krulwich T.A."/>
        </authorList>
    </citation>
    <scope>NUCLEOTIDE SEQUENCE</scope>
    <source>
        <strain evidence="1">Anand</strain>
    </source>
</reference>
<dbReference type="AlphaFoldDB" id="A0A3B0MPC9"/>
<accession>A0A3B0MPC9</accession>
<organism evidence="1">
    <name type="scientific">Theileria annulata</name>
    <dbReference type="NCBI Taxonomy" id="5874"/>
    <lineage>
        <taxon>Eukaryota</taxon>
        <taxon>Sar</taxon>
        <taxon>Alveolata</taxon>
        <taxon>Apicomplexa</taxon>
        <taxon>Aconoidasida</taxon>
        <taxon>Piroplasmida</taxon>
        <taxon>Theileriidae</taxon>
        <taxon>Theileria</taxon>
    </lineage>
</organism>